<dbReference type="PANTHER" id="PTHR21397:SF2">
    <property type="entry name" value="CHROMATIN COMPLEXES SUBUNIT BAP18"/>
    <property type="match status" value="1"/>
</dbReference>
<dbReference type="Pfam" id="PF00249">
    <property type="entry name" value="Myb_DNA-binding"/>
    <property type="match status" value="1"/>
</dbReference>
<dbReference type="GeneID" id="100369484"/>
<dbReference type="InterPro" id="IPR001005">
    <property type="entry name" value="SANT/Myb"/>
</dbReference>
<protein>
    <submittedName>
        <fullName evidence="4">Chromatin complexes subunit BAP18-like</fullName>
    </submittedName>
</protein>
<dbReference type="Gene3D" id="1.20.58.1880">
    <property type="match status" value="1"/>
</dbReference>
<sequence length="184" mass="19861">MSSAAKVGEIFSAAGSAFTKLGELTMQLHPAADQSPSSGKWTEQEIDMLRDSIQKFGEDLNKISEIIKTRTIAQIKAALKNKAYEEAKSKKSPSKSTPVTTVAAQSVGKRLQSDTSTTDDEPPMKKPKSSAEVTLNMLNSTEHAADTLVDVEGLEDPTPVKKLDFGEQDLESNLMMSGSDILSR</sequence>
<feature type="region of interest" description="Disordered" evidence="1">
    <location>
        <begin position="83"/>
        <end position="131"/>
    </location>
</feature>
<evidence type="ECO:0000313" key="4">
    <source>
        <dbReference type="RefSeq" id="XP_002737655.1"/>
    </source>
</evidence>
<dbReference type="InterPro" id="IPR009057">
    <property type="entry name" value="Homeodomain-like_sf"/>
</dbReference>
<keyword evidence="3" id="KW-1185">Reference proteome</keyword>
<evidence type="ECO:0000256" key="1">
    <source>
        <dbReference type="SAM" id="MobiDB-lite"/>
    </source>
</evidence>
<feature type="domain" description="Myb-like" evidence="2">
    <location>
        <begin position="39"/>
        <end position="76"/>
    </location>
</feature>
<proteinExistence type="predicted"/>
<gene>
    <name evidence="4" type="primary">LOC100369484</name>
</gene>
<dbReference type="SUPFAM" id="SSF46689">
    <property type="entry name" value="Homeodomain-like"/>
    <property type="match status" value="1"/>
</dbReference>
<dbReference type="Proteomes" id="UP000694865">
    <property type="component" value="Unplaced"/>
</dbReference>
<evidence type="ECO:0000259" key="2">
    <source>
        <dbReference type="Pfam" id="PF00249"/>
    </source>
</evidence>
<dbReference type="RefSeq" id="XP_002737655.1">
    <property type="nucleotide sequence ID" value="XM_002737609.2"/>
</dbReference>
<dbReference type="PANTHER" id="PTHR21397">
    <property type="entry name" value="CHROMATIN COMPLEXES SUBUNIT BAP18-RELATED"/>
    <property type="match status" value="1"/>
</dbReference>
<evidence type="ECO:0000313" key="3">
    <source>
        <dbReference type="Proteomes" id="UP000694865"/>
    </source>
</evidence>
<organism evidence="3 4">
    <name type="scientific">Saccoglossus kowalevskii</name>
    <name type="common">Acorn worm</name>
    <dbReference type="NCBI Taxonomy" id="10224"/>
    <lineage>
        <taxon>Eukaryota</taxon>
        <taxon>Metazoa</taxon>
        <taxon>Hemichordata</taxon>
        <taxon>Enteropneusta</taxon>
        <taxon>Harrimaniidae</taxon>
        <taxon>Saccoglossus</taxon>
    </lineage>
</organism>
<accession>A0ABM0GUJ5</accession>
<reference evidence="4" key="1">
    <citation type="submission" date="2025-08" db="UniProtKB">
        <authorList>
            <consortium name="RefSeq"/>
        </authorList>
    </citation>
    <scope>IDENTIFICATION</scope>
    <source>
        <tissue evidence="4">Testes</tissue>
    </source>
</reference>
<dbReference type="CDD" id="cd00167">
    <property type="entry name" value="SANT"/>
    <property type="match status" value="1"/>
</dbReference>
<name>A0ABM0GUJ5_SACKO</name>